<evidence type="ECO:0000256" key="1">
    <source>
        <dbReference type="ARBA" id="ARBA00004370"/>
    </source>
</evidence>
<dbReference type="EnsemblPlants" id="Pp3c23_11420V3.2">
    <property type="protein sequence ID" value="Pp3c23_11420V3.2"/>
    <property type="gene ID" value="Pp3c23_11420"/>
</dbReference>
<evidence type="ECO:0000256" key="6">
    <source>
        <dbReference type="SAM" id="MobiDB-lite"/>
    </source>
</evidence>
<dbReference type="PANTHER" id="PTHR12668:SF37">
    <property type="entry name" value="PROTEIN FATTY ACID EXPORT 2, CHLOROPLASTIC"/>
    <property type="match status" value="1"/>
</dbReference>
<dbReference type="Gramene" id="Pp3c23_11420V3.1">
    <property type="protein sequence ID" value="Pp3c23_11420V3.1"/>
    <property type="gene ID" value="Pp3c23_11420"/>
</dbReference>
<feature type="compositionally biased region" description="Basic and acidic residues" evidence="6">
    <location>
        <begin position="174"/>
        <end position="190"/>
    </location>
</feature>
<dbReference type="GO" id="GO:0009706">
    <property type="term" value="C:chloroplast inner membrane"/>
    <property type="evidence" value="ECO:0000318"/>
    <property type="project" value="GO_Central"/>
</dbReference>
<dbReference type="GeneID" id="112276016"/>
<dbReference type="GO" id="GO:0015908">
    <property type="term" value="P:fatty acid transport"/>
    <property type="evidence" value="ECO:0000318"/>
    <property type="project" value="GO_Central"/>
</dbReference>
<keyword evidence="4 7" id="KW-1133">Transmembrane helix</keyword>
<feature type="transmembrane region" description="Helical" evidence="7">
    <location>
        <begin position="248"/>
        <end position="265"/>
    </location>
</feature>
<evidence type="ECO:0000256" key="2">
    <source>
        <dbReference type="ARBA" id="ARBA00007590"/>
    </source>
</evidence>
<comment type="similarity">
    <text evidence="2">Belongs to the TMEM14 family.</text>
</comment>
<dbReference type="Gramene" id="Pp3c23_11420V3.2">
    <property type="protein sequence ID" value="Pp3c23_11420V3.2"/>
    <property type="gene ID" value="Pp3c23_11420"/>
</dbReference>
<reference evidence="9 11" key="2">
    <citation type="journal article" date="2018" name="Plant J.">
        <title>The Physcomitrella patens chromosome-scale assembly reveals moss genome structure and evolution.</title>
        <authorList>
            <person name="Lang D."/>
            <person name="Ullrich K.K."/>
            <person name="Murat F."/>
            <person name="Fuchs J."/>
            <person name="Jenkins J."/>
            <person name="Haas F.B."/>
            <person name="Piednoel M."/>
            <person name="Gundlach H."/>
            <person name="Van Bel M."/>
            <person name="Meyberg R."/>
            <person name="Vives C."/>
            <person name="Morata J."/>
            <person name="Symeonidi A."/>
            <person name="Hiss M."/>
            <person name="Muchero W."/>
            <person name="Kamisugi Y."/>
            <person name="Saleh O."/>
            <person name="Blanc G."/>
            <person name="Decker E.L."/>
            <person name="van Gessel N."/>
            <person name="Grimwood J."/>
            <person name="Hayes R.D."/>
            <person name="Graham S.W."/>
            <person name="Gunter L.E."/>
            <person name="McDaniel S.F."/>
            <person name="Hoernstein S.N.W."/>
            <person name="Larsson A."/>
            <person name="Li F.W."/>
            <person name="Perroud P.F."/>
            <person name="Phillips J."/>
            <person name="Ranjan P."/>
            <person name="Rokshar D.S."/>
            <person name="Rothfels C.J."/>
            <person name="Schneider L."/>
            <person name="Shu S."/>
            <person name="Stevenson D.W."/>
            <person name="Thummler F."/>
            <person name="Tillich M."/>
            <person name="Villarreal Aguilar J.C."/>
            <person name="Widiez T."/>
            <person name="Wong G.K."/>
            <person name="Wymore A."/>
            <person name="Zhang Y."/>
            <person name="Zimmer A.D."/>
            <person name="Quatrano R.S."/>
            <person name="Mayer K.F.X."/>
            <person name="Goodstein D."/>
            <person name="Casacuberta J.M."/>
            <person name="Vandepoele K."/>
            <person name="Reski R."/>
            <person name="Cuming A.C."/>
            <person name="Tuskan G.A."/>
            <person name="Maumus F."/>
            <person name="Salse J."/>
            <person name="Schmutz J."/>
            <person name="Rensing S.A."/>
        </authorList>
    </citation>
    <scope>NUCLEOTIDE SEQUENCE [LARGE SCALE GENOMIC DNA]</scope>
    <source>
        <strain evidence="10 11">cv. Gransden 2004</strain>
    </source>
</reference>
<dbReference type="PANTHER" id="PTHR12668">
    <property type="entry name" value="TRANSMEMBRANE PROTEIN 14, 15"/>
    <property type="match status" value="1"/>
</dbReference>
<reference evidence="9 11" key="1">
    <citation type="journal article" date="2008" name="Science">
        <title>The Physcomitrella genome reveals evolutionary insights into the conquest of land by plants.</title>
        <authorList>
            <person name="Rensing S."/>
            <person name="Lang D."/>
            <person name="Zimmer A."/>
            <person name="Terry A."/>
            <person name="Salamov A."/>
            <person name="Shapiro H."/>
            <person name="Nishiyama T."/>
            <person name="Perroud P.-F."/>
            <person name="Lindquist E."/>
            <person name="Kamisugi Y."/>
            <person name="Tanahashi T."/>
            <person name="Sakakibara K."/>
            <person name="Fujita T."/>
            <person name="Oishi K."/>
            <person name="Shin-I T."/>
            <person name="Kuroki Y."/>
            <person name="Toyoda A."/>
            <person name="Suzuki Y."/>
            <person name="Hashimoto A."/>
            <person name="Yamaguchi K."/>
            <person name="Sugano A."/>
            <person name="Kohara Y."/>
            <person name="Fujiyama A."/>
            <person name="Anterola A."/>
            <person name="Aoki S."/>
            <person name="Ashton N."/>
            <person name="Barbazuk W.B."/>
            <person name="Barker E."/>
            <person name="Bennetzen J."/>
            <person name="Bezanilla M."/>
            <person name="Blankenship R."/>
            <person name="Cho S.H."/>
            <person name="Dutcher S."/>
            <person name="Estelle M."/>
            <person name="Fawcett J.A."/>
            <person name="Gundlach H."/>
            <person name="Hanada K."/>
            <person name="Heyl A."/>
            <person name="Hicks K.A."/>
            <person name="Hugh J."/>
            <person name="Lohr M."/>
            <person name="Mayer K."/>
            <person name="Melkozernov A."/>
            <person name="Murata T."/>
            <person name="Nelson D."/>
            <person name="Pils B."/>
            <person name="Prigge M."/>
            <person name="Reiss B."/>
            <person name="Renner T."/>
            <person name="Rombauts S."/>
            <person name="Rushton P."/>
            <person name="Sanderfoot A."/>
            <person name="Schween G."/>
            <person name="Shiu S.-H."/>
            <person name="Stueber K."/>
            <person name="Theodoulou F.L."/>
            <person name="Tu H."/>
            <person name="Van de Peer Y."/>
            <person name="Verrier P.J."/>
            <person name="Waters E."/>
            <person name="Wood A."/>
            <person name="Yang L."/>
            <person name="Cove D."/>
            <person name="Cuming A."/>
            <person name="Hasebe M."/>
            <person name="Lucas S."/>
            <person name="Mishler D.B."/>
            <person name="Reski R."/>
            <person name="Grigoriev I."/>
            <person name="Quatrano R.S."/>
            <person name="Boore J.L."/>
        </authorList>
    </citation>
    <scope>NUCLEOTIDE SEQUENCE [LARGE SCALE GENOMIC DNA]</scope>
    <source>
        <strain evidence="10 11">cv. Gransden 2004</strain>
    </source>
</reference>
<comment type="subcellular location">
    <subcellularLocation>
        <location evidence="1">Membrane</location>
    </subcellularLocation>
</comment>
<evidence type="ECO:0000256" key="7">
    <source>
        <dbReference type="SAM" id="Phobius"/>
    </source>
</evidence>
<evidence type="ECO:0000256" key="3">
    <source>
        <dbReference type="ARBA" id="ARBA00022692"/>
    </source>
</evidence>
<keyword evidence="8" id="KW-0732">Signal</keyword>
<dbReference type="KEGG" id="ppp:112276016"/>
<feature type="signal peptide" evidence="8">
    <location>
        <begin position="1"/>
        <end position="16"/>
    </location>
</feature>
<gene>
    <name evidence="10" type="primary">LOC112276016</name>
    <name evidence="9" type="ORF">PHYPA_027928</name>
</gene>
<proteinExistence type="inferred from homology"/>
<evidence type="ECO:0000313" key="11">
    <source>
        <dbReference type="Proteomes" id="UP000006727"/>
    </source>
</evidence>
<evidence type="ECO:0000313" key="9">
    <source>
        <dbReference type="EMBL" id="PNR29236.1"/>
    </source>
</evidence>
<keyword evidence="5 7" id="KW-0472">Membrane</keyword>
<reference evidence="10" key="3">
    <citation type="submission" date="2020-12" db="UniProtKB">
        <authorList>
            <consortium name="EnsemblPlants"/>
        </authorList>
    </citation>
    <scope>IDENTIFICATION</scope>
</reference>
<dbReference type="AlphaFoldDB" id="A0A2K1IIY7"/>
<evidence type="ECO:0000313" key="10">
    <source>
        <dbReference type="EnsemblPlants" id="Pp3c23_11420V3.1"/>
    </source>
</evidence>
<feature type="region of interest" description="Disordered" evidence="6">
    <location>
        <begin position="152"/>
        <end position="194"/>
    </location>
</feature>
<dbReference type="Gene3D" id="1.10.10.1740">
    <property type="entry name" value="Transmembrane protein 14-like"/>
    <property type="match status" value="1"/>
</dbReference>
<accession>A0A2K1IIY7</accession>
<dbReference type="Pfam" id="PF03647">
    <property type="entry name" value="Tmemb_14"/>
    <property type="match status" value="1"/>
</dbReference>
<dbReference type="PaxDb" id="3218-PP1S137_134V6.1"/>
<feature type="chain" id="PRO_5043157959" evidence="8">
    <location>
        <begin position="17"/>
        <end position="303"/>
    </location>
</feature>
<dbReference type="GO" id="GO:0015245">
    <property type="term" value="F:fatty acid transmembrane transporter activity"/>
    <property type="evidence" value="ECO:0000318"/>
    <property type="project" value="GO_Central"/>
</dbReference>
<evidence type="ECO:0000256" key="4">
    <source>
        <dbReference type="ARBA" id="ARBA00022989"/>
    </source>
</evidence>
<name>A0A2K1IIY7_PHYPA</name>
<dbReference type="Proteomes" id="UP000006727">
    <property type="component" value="Chromosome 23"/>
</dbReference>
<feature type="transmembrane region" description="Helical" evidence="7">
    <location>
        <begin position="277"/>
        <end position="298"/>
    </location>
</feature>
<evidence type="ECO:0000256" key="5">
    <source>
        <dbReference type="ARBA" id="ARBA00023136"/>
    </source>
</evidence>
<evidence type="ECO:0000256" key="8">
    <source>
        <dbReference type="SAM" id="SignalP"/>
    </source>
</evidence>
<keyword evidence="11" id="KW-1185">Reference proteome</keyword>
<sequence>MALSCTAAMTIPLSSTTLSCLSACDTGSCASAPFLPTLSSAVLVRSKNRTRSSEVITCYGTPAYGAPRPYQTPGADFHFGARLAETISHSSFGEISKPDFSWNHGAPLNYSSPVNYQTPKGYGAPYAYGPGVGSTTTELGQEADIVEEAKEAELDSGDVGGGGEGDDDGGSGDGRGDGKGDDGEGADDGKKKKAGMSMSQKLTLAYAILVGVGGLMGFAKSGSSKSLMAGGGSASILYYVYLNLPSNPVMASAIGLGISGMLLFIMGSRYMESGKVFPAGVVSLFSLVMAGGYIHGIVRSAHH</sequence>
<dbReference type="InterPro" id="IPR044890">
    <property type="entry name" value="TMEM14_sf"/>
</dbReference>
<dbReference type="EMBL" id="ABEU02000023">
    <property type="protein sequence ID" value="PNR29236.1"/>
    <property type="molecule type" value="Genomic_DNA"/>
</dbReference>
<organism evidence="9">
    <name type="scientific">Physcomitrium patens</name>
    <name type="common">Spreading-leaved earth moss</name>
    <name type="synonym">Physcomitrella patens</name>
    <dbReference type="NCBI Taxonomy" id="3218"/>
    <lineage>
        <taxon>Eukaryota</taxon>
        <taxon>Viridiplantae</taxon>
        <taxon>Streptophyta</taxon>
        <taxon>Embryophyta</taxon>
        <taxon>Bryophyta</taxon>
        <taxon>Bryophytina</taxon>
        <taxon>Bryopsida</taxon>
        <taxon>Funariidae</taxon>
        <taxon>Funariales</taxon>
        <taxon>Funariaceae</taxon>
        <taxon>Physcomitrium</taxon>
    </lineage>
</organism>
<keyword evidence="3 7" id="KW-0812">Transmembrane</keyword>
<dbReference type="STRING" id="3218.A0A2K1IIY7"/>
<protein>
    <submittedName>
        <fullName evidence="9 10">Uncharacterized protein</fullName>
    </submittedName>
</protein>
<dbReference type="RefSeq" id="XP_024362701.1">
    <property type="nucleotide sequence ID" value="XM_024506933.2"/>
</dbReference>
<feature type="transmembrane region" description="Helical" evidence="7">
    <location>
        <begin position="202"/>
        <end position="219"/>
    </location>
</feature>
<dbReference type="OrthoDB" id="5620at2759"/>
<dbReference type="InterPro" id="IPR005349">
    <property type="entry name" value="TMEM14"/>
</dbReference>
<dbReference type="EnsemblPlants" id="Pp3c23_11420V3.1">
    <property type="protein sequence ID" value="Pp3c23_11420V3.1"/>
    <property type="gene ID" value="Pp3c23_11420"/>
</dbReference>